<evidence type="ECO:0000313" key="3">
    <source>
        <dbReference type="Proteomes" id="UP001152872"/>
    </source>
</evidence>
<dbReference type="SMART" id="SM00487">
    <property type="entry name" value="DEXDc"/>
    <property type="match status" value="1"/>
</dbReference>
<organism evidence="2 3">
    <name type="scientific">Pseudanabaena catenata USMAC16</name>
    <dbReference type="NCBI Taxonomy" id="1855837"/>
    <lineage>
        <taxon>Bacteria</taxon>
        <taxon>Bacillati</taxon>
        <taxon>Cyanobacteriota</taxon>
        <taxon>Cyanophyceae</taxon>
        <taxon>Pseudanabaenales</taxon>
        <taxon>Pseudanabaenaceae</taxon>
        <taxon>Pseudanabaena</taxon>
    </lineage>
</organism>
<keyword evidence="3" id="KW-1185">Reference proteome</keyword>
<dbReference type="Proteomes" id="UP001152872">
    <property type="component" value="Unassembled WGS sequence"/>
</dbReference>
<dbReference type="EMBL" id="VBTY01000231">
    <property type="protein sequence ID" value="MDG3496805.1"/>
    <property type="molecule type" value="Genomic_DNA"/>
</dbReference>
<dbReference type="AlphaFoldDB" id="A0A9X4ME99"/>
<gene>
    <name evidence="2" type="ORF">FEV09_19885</name>
</gene>
<comment type="caution">
    <text evidence="2">The sequence shown here is derived from an EMBL/GenBank/DDBJ whole genome shotgun (WGS) entry which is preliminary data.</text>
</comment>
<dbReference type="InterPro" id="IPR027417">
    <property type="entry name" value="P-loop_NTPase"/>
</dbReference>
<dbReference type="Pfam" id="PF08378">
    <property type="entry name" value="NERD"/>
    <property type="match status" value="1"/>
</dbReference>
<dbReference type="RefSeq" id="WP_009628999.1">
    <property type="nucleotide sequence ID" value="NZ_VBTY01000231.1"/>
</dbReference>
<accession>A0A9X4ME99</accession>
<dbReference type="Pfam" id="PF13245">
    <property type="entry name" value="AAA_19"/>
    <property type="match status" value="1"/>
</dbReference>
<evidence type="ECO:0000259" key="1">
    <source>
        <dbReference type="SMART" id="SM00487"/>
    </source>
</evidence>
<dbReference type="Gene3D" id="3.40.50.300">
    <property type="entry name" value="P-loop containing nucleotide triphosphate hydrolases"/>
    <property type="match status" value="1"/>
</dbReference>
<proteinExistence type="predicted"/>
<sequence>MARMFPKAGPQDTGSTRAEPDLYWRLSKNLSDEFTVIHSLPWLASVSKEIDGRSVPTGEIDFLVLHQELGILAVEVKGGIFIHDRTEFVYKRTGQKIDPIRQVRRGTHALAQWLHESGAGSWRIGYCILFPNSEMREAIPIALIDHTVNPPQPIILDINALNDIGKSIQDVMIYWKKALGSWSIKEQQLQKLVDVILPSSDYTPCWETRIKNDIVTWLQLTPEQVVCLKKIEKETRLVVTGFAGTGKTLLLIEHARRLSALDQKVLVLTYNTLLANRLREELSDLSIEVYTFHQQCRRAAKVIGNPVPNISDSSVQENFKDWYSIDAPNALQQALNEKKLENYDALIIDEGQVLHINWLKTLYEWFSEKRIIVFCDSTQVFSFEHSTSPQEISATINAKSPYTLTVNLRSPRTVFERILEVKSTEYQQFCPRLFEPDTLSEIAVQDMRSSLNKIINQLLEEEKISTESIVIIDATNGSQKEGNYLGIQIVSAAKFRGLEAPVGSISIRH</sequence>
<reference evidence="2" key="1">
    <citation type="submission" date="2019-05" db="EMBL/GenBank/DDBJ databases">
        <title>Whole genome sequencing of Pseudanabaena catenata USMAC16.</title>
        <authorList>
            <person name="Khan Z."/>
            <person name="Omar W.M."/>
            <person name="Convey P."/>
            <person name="Merican F."/>
            <person name="Najimudin N."/>
        </authorList>
    </citation>
    <scope>NUCLEOTIDE SEQUENCE</scope>
    <source>
        <strain evidence="2">USMAC16</strain>
    </source>
</reference>
<evidence type="ECO:0000313" key="2">
    <source>
        <dbReference type="EMBL" id="MDG3496805.1"/>
    </source>
</evidence>
<name>A0A9X4ME99_9CYAN</name>
<dbReference type="SUPFAM" id="SSF52540">
    <property type="entry name" value="P-loop containing nucleoside triphosphate hydrolases"/>
    <property type="match status" value="1"/>
</dbReference>
<protein>
    <submittedName>
        <fullName evidence="2">AAA family ATPase</fullName>
    </submittedName>
</protein>
<feature type="domain" description="Helicase ATP-binding" evidence="1">
    <location>
        <begin position="216"/>
        <end position="407"/>
    </location>
</feature>
<dbReference type="InterPro" id="IPR014001">
    <property type="entry name" value="Helicase_ATP-bd"/>
</dbReference>
<dbReference type="InterPro" id="IPR011528">
    <property type="entry name" value="NERD"/>
</dbReference>